<keyword evidence="3" id="KW-1003">Cell membrane</keyword>
<accession>A0A3R8R574</accession>
<evidence type="ECO:0000259" key="8">
    <source>
        <dbReference type="PROSITE" id="PS50928"/>
    </source>
</evidence>
<feature type="transmembrane region" description="Helical" evidence="7">
    <location>
        <begin position="77"/>
        <end position="100"/>
    </location>
</feature>
<dbReference type="PANTHER" id="PTHR30151:SF19">
    <property type="entry name" value="ABC TRANSPORTER PERMEASE"/>
    <property type="match status" value="1"/>
</dbReference>
<dbReference type="RefSeq" id="WP_125127816.1">
    <property type="nucleotide sequence ID" value="NZ_RHJS01000002.1"/>
</dbReference>
<dbReference type="Pfam" id="PF00528">
    <property type="entry name" value="BPD_transp_1"/>
    <property type="match status" value="1"/>
</dbReference>
<dbReference type="PROSITE" id="PS50928">
    <property type="entry name" value="ABC_TM1"/>
    <property type="match status" value="1"/>
</dbReference>
<evidence type="ECO:0000256" key="5">
    <source>
        <dbReference type="ARBA" id="ARBA00022989"/>
    </source>
</evidence>
<keyword evidence="5 7" id="KW-1133">Transmembrane helix</keyword>
<feature type="transmembrane region" description="Helical" evidence="7">
    <location>
        <begin position="237"/>
        <end position="257"/>
    </location>
</feature>
<dbReference type="AlphaFoldDB" id="A0A3R8R574"/>
<comment type="caution">
    <text evidence="9">The sequence shown here is derived from an EMBL/GenBank/DDBJ whole genome shotgun (WGS) entry which is preliminary data.</text>
</comment>
<evidence type="ECO:0000256" key="3">
    <source>
        <dbReference type="ARBA" id="ARBA00022475"/>
    </source>
</evidence>
<dbReference type="InterPro" id="IPR035906">
    <property type="entry name" value="MetI-like_sf"/>
</dbReference>
<dbReference type="CDD" id="cd06261">
    <property type="entry name" value="TM_PBP2"/>
    <property type="match status" value="1"/>
</dbReference>
<evidence type="ECO:0000256" key="1">
    <source>
        <dbReference type="ARBA" id="ARBA00004651"/>
    </source>
</evidence>
<dbReference type="InterPro" id="IPR000515">
    <property type="entry name" value="MetI-like"/>
</dbReference>
<feature type="transmembrane region" description="Helical" evidence="7">
    <location>
        <begin position="201"/>
        <end position="225"/>
    </location>
</feature>
<evidence type="ECO:0000256" key="7">
    <source>
        <dbReference type="RuleBase" id="RU363032"/>
    </source>
</evidence>
<keyword evidence="4 7" id="KW-0812">Transmembrane</keyword>
<gene>
    <name evidence="9" type="ORF">EBB54_13915</name>
</gene>
<feature type="domain" description="ABC transmembrane type-1" evidence="8">
    <location>
        <begin position="74"/>
        <end position="255"/>
    </location>
</feature>
<keyword evidence="2 7" id="KW-0813">Transport</keyword>
<comment type="subcellular location">
    <subcellularLocation>
        <location evidence="1 7">Cell membrane</location>
        <topology evidence="1 7">Multi-pass membrane protein</topology>
    </subcellularLocation>
</comment>
<organism evidence="9 10">
    <name type="scientific">Schaedlerella arabinosiphila</name>
    <dbReference type="NCBI Taxonomy" id="2044587"/>
    <lineage>
        <taxon>Bacteria</taxon>
        <taxon>Bacillati</taxon>
        <taxon>Bacillota</taxon>
        <taxon>Clostridia</taxon>
        <taxon>Lachnospirales</taxon>
        <taxon>Lachnospiraceae</taxon>
        <taxon>Schaedlerella</taxon>
    </lineage>
</organism>
<dbReference type="GO" id="GO:0055085">
    <property type="term" value="P:transmembrane transport"/>
    <property type="evidence" value="ECO:0007669"/>
    <property type="project" value="InterPro"/>
</dbReference>
<evidence type="ECO:0000256" key="2">
    <source>
        <dbReference type="ARBA" id="ARBA00022448"/>
    </source>
</evidence>
<dbReference type="EMBL" id="RHJS01000002">
    <property type="protein sequence ID" value="RRK32334.1"/>
    <property type="molecule type" value="Genomic_DNA"/>
</dbReference>
<keyword evidence="10" id="KW-1185">Reference proteome</keyword>
<dbReference type="Gene3D" id="1.10.3720.10">
    <property type="entry name" value="MetI-like"/>
    <property type="match status" value="1"/>
</dbReference>
<dbReference type="Proteomes" id="UP000274920">
    <property type="component" value="Unassembled WGS sequence"/>
</dbReference>
<dbReference type="SUPFAM" id="SSF161098">
    <property type="entry name" value="MetI-like"/>
    <property type="match status" value="1"/>
</dbReference>
<feature type="transmembrane region" description="Helical" evidence="7">
    <location>
        <begin position="139"/>
        <end position="157"/>
    </location>
</feature>
<feature type="transmembrane region" description="Helical" evidence="7">
    <location>
        <begin position="112"/>
        <end position="132"/>
    </location>
</feature>
<name>A0A3R8R574_9FIRM</name>
<evidence type="ECO:0000313" key="10">
    <source>
        <dbReference type="Proteomes" id="UP000274920"/>
    </source>
</evidence>
<reference evidence="9" key="1">
    <citation type="submission" date="2018-10" db="EMBL/GenBank/DDBJ databases">
        <title>Schaedlerella arabinophila gen. nov. sp. nov., isolated from the mouse intestinal tract and comparative analysis with the genome of the closely related altered Schaedler flora strain ASF502.</title>
        <authorList>
            <person name="Miyake S."/>
            <person name="Soh M."/>
            <person name="Seedorf H."/>
        </authorList>
    </citation>
    <scope>NUCLEOTIDE SEQUENCE [LARGE SCALE GENOMIC DNA]</scope>
    <source>
        <strain evidence="9">DSM 106076</strain>
    </source>
</reference>
<proteinExistence type="inferred from homology"/>
<evidence type="ECO:0000313" key="9">
    <source>
        <dbReference type="EMBL" id="RRK32334.1"/>
    </source>
</evidence>
<evidence type="ECO:0000256" key="6">
    <source>
        <dbReference type="ARBA" id="ARBA00023136"/>
    </source>
</evidence>
<sequence length="265" mass="29594">MPDLSTGQKNFLHGRKRHRRIVCISRTAILLCFLFLWELSAHAGIIDSFIFSSPSHVAVCFWEMVTDRSIFLHLWTTLYETIASFLLTTAVSILTAVLLWCSSGLSEVLDPYLVVLNSLPKSALAPLLIVWLGATQTTIIAAGMSVAIFGSILNLYTSFTGVDLEKIKLIYTLRGNKWHALTKVVLPSSIPAIISNMKVNIGLCLVGVVIGEFLAARSGLGYLIIYSSQVFKMDWLLMSIILLCIMAMLLYSLINLLETWCRRRY</sequence>
<feature type="transmembrane region" description="Helical" evidence="7">
    <location>
        <begin position="21"/>
        <end position="39"/>
    </location>
</feature>
<keyword evidence="6 7" id="KW-0472">Membrane</keyword>
<evidence type="ECO:0000256" key="4">
    <source>
        <dbReference type="ARBA" id="ARBA00022692"/>
    </source>
</evidence>
<dbReference type="PANTHER" id="PTHR30151">
    <property type="entry name" value="ALKANE SULFONATE ABC TRANSPORTER-RELATED, MEMBRANE SUBUNIT"/>
    <property type="match status" value="1"/>
</dbReference>
<protein>
    <submittedName>
        <fullName evidence="9">ABC transporter permease</fullName>
    </submittedName>
</protein>
<comment type="similarity">
    <text evidence="7">Belongs to the binding-protein-dependent transport system permease family.</text>
</comment>
<dbReference type="GO" id="GO:0005886">
    <property type="term" value="C:plasma membrane"/>
    <property type="evidence" value="ECO:0007669"/>
    <property type="project" value="UniProtKB-SubCell"/>
</dbReference>